<dbReference type="EMBL" id="FNBW01000006">
    <property type="protein sequence ID" value="SDF78877.1"/>
    <property type="molecule type" value="Genomic_DNA"/>
</dbReference>
<dbReference type="Pfam" id="PF07310">
    <property type="entry name" value="PAS_5"/>
    <property type="match status" value="1"/>
</dbReference>
<keyword evidence="2" id="KW-1185">Reference proteome</keyword>
<evidence type="ECO:0000313" key="2">
    <source>
        <dbReference type="Proteomes" id="UP000198615"/>
    </source>
</evidence>
<organism evidence="1 2">
    <name type="scientific">Thalassobaculum litoreum DSM 18839</name>
    <dbReference type="NCBI Taxonomy" id="1123362"/>
    <lineage>
        <taxon>Bacteria</taxon>
        <taxon>Pseudomonadati</taxon>
        <taxon>Pseudomonadota</taxon>
        <taxon>Alphaproteobacteria</taxon>
        <taxon>Rhodospirillales</taxon>
        <taxon>Thalassobaculaceae</taxon>
        <taxon>Thalassobaculum</taxon>
    </lineage>
</organism>
<name>A0A8G2BIH4_9PROT</name>
<proteinExistence type="predicted"/>
<dbReference type="InterPro" id="IPR009922">
    <property type="entry name" value="DUF1457"/>
</dbReference>
<dbReference type="OrthoDB" id="7362533at2"/>
<dbReference type="AlphaFoldDB" id="A0A8G2BIH4"/>
<sequence length="163" mass="18393">MDGSSSFSAIISDPLLRSVYEQWRDLCRTLGRLPRRREIDPIDLPPAFLPLAMILVRERTGRYRCELAGARLQEMHKSSMTDMYVDEVLPAGPAEIRQRIYARALDDPCAAYCRLRFAIPGREFVASDRLYLPALSNDGDDVSVLFLRPELPVDRGPAGRRGG</sequence>
<accession>A0A8G2BIH4</accession>
<reference evidence="1 2" key="1">
    <citation type="submission" date="2016-10" db="EMBL/GenBank/DDBJ databases">
        <authorList>
            <person name="Varghese N."/>
            <person name="Submissions S."/>
        </authorList>
    </citation>
    <scope>NUCLEOTIDE SEQUENCE [LARGE SCALE GENOMIC DNA]</scope>
    <source>
        <strain evidence="1 2">DSM 18839</strain>
    </source>
</reference>
<gene>
    <name evidence="1" type="ORF">SAMN05660686_02388</name>
</gene>
<protein>
    <submittedName>
        <fullName evidence="1">PAS domain-containing protein</fullName>
    </submittedName>
</protein>
<dbReference type="Proteomes" id="UP000198615">
    <property type="component" value="Unassembled WGS sequence"/>
</dbReference>
<dbReference type="RefSeq" id="WP_093150483.1">
    <property type="nucleotide sequence ID" value="NZ_FNBW01000006.1"/>
</dbReference>
<comment type="caution">
    <text evidence="1">The sequence shown here is derived from an EMBL/GenBank/DDBJ whole genome shotgun (WGS) entry which is preliminary data.</text>
</comment>
<evidence type="ECO:0000313" key="1">
    <source>
        <dbReference type="EMBL" id="SDF78877.1"/>
    </source>
</evidence>